<keyword evidence="3" id="KW-1185">Reference proteome</keyword>
<evidence type="ECO:0000256" key="1">
    <source>
        <dbReference type="SAM" id="MobiDB-lite"/>
    </source>
</evidence>
<comment type="caution">
    <text evidence="2">The sequence shown here is derived from an EMBL/GenBank/DDBJ whole genome shotgun (WGS) entry which is preliminary data.</text>
</comment>
<reference evidence="2 3" key="1">
    <citation type="journal article" date="2024" name="Nat. Commun.">
        <title>Phylogenomics reveals the evolutionary origins of lichenization in chlorophyte algae.</title>
        <authorList>
            <person name="Puginier C."/>
            <person name="Libourel C."/>
            <person name="Otte J."/>
            <person name="Skaloud P."/>
            <person name="Haon M."/>
            <person name="Grisel S."/>
            <person name="Petersen M."/>
            <person name="Berrin J.G."/>
            <person name="Delaux P.M."/>
            <person name="Dal Grande F."/>
            <person name="Keller J."/>
        </authorList>
    </citation>
    <scope>NUCLEOTIDE SEQUENCE [LARGE SCALE GENOMIC DNA]</scope>
    <source>
        <strain evidence="2 3">SAG 2145</strain>
    </source>
</reference>
<proteinExistence type="predicted"/>
<feature type="region of interest" description="Disordered" evidence="1">
    <location>
        <begin position="22"/>
        <end position="50"/>
    </location>
</feature>
<dbReference type="Proteomes" id="UP001438707">
    <property type="component" value="Unassembled WGS sequence"/>
</dbReference>
<organism evidence="2 3">
    <name type="scientific">Apatococcus lobatus</name>
    <dbReference type="NCBI Taxonomy" id="904363"/>
    <lineage>
        <taxon>Eukaryota</taxon>
        <taxon>Viridiplantae</taxon>
        <taxon>Chlorophyta</taxon>
        <taxon>core chlorophytes</taxon>
        <taxon>Trebouxiophyceae</taxon>
        <taxon>Chlorellales</taxon>
        <taxon>Chlorellaceae</taxon>
        <taxon>Apatococcus</taxon>
    </lineage>
</organism>
<accession>A0AAW1RW17</accession>
<protein>
    <submittedName>
        <fullName evidence="2">Uncharacterized protein</fullName>
    </submittedName>
</protein>
<evidence type="ECO:0000313" key="2">
    <source>
        <dbReference type="EMBL" id="KAK9838002.1"/>
    </source>
</evidence>
<gene>
    <name evidence="2" type="ORF">WJX74_009416</name>
</gene>
<dbReference type="EMBL" id="JALJOS010000006">
    <property type="protein sequence ID" value="KAK9838002.1"/>
    <property type="molecule type" value="Genomic_DNA"/>
</dbReference>
<sequence length="363" mass="39431">MLKGKLALPKSIVVLRPSCRTASGPRRQRLGTAQPKGPGRPCCAVDPRSSPSRDDYEALLTELQQISSPGQLRGWVTDHRPCLSLSFLQWLAGLEAQAQGEEQQQLSILCGQLVAACEGLEPVSHEELQQEIEAAAAEAARELQAAAAAAEPEQHGCAASVPAEDQTHVQRSLQRSQELGLTQLARQNAQQVLTAEGAAAQELEVAELHDAVEAAKDHSLAEVIGRRRLELGQLQEADMAAAASENRILDVLMATHDAADRRDLLQDAFTPPSDTDFQATTSEEEFLFTTPFRLVQIIRARIKAVQRPEGPLSIHGLLPATSGEAPVQPGGPTHDEVKSNIVKLLQDIDREVLQYWEQSMELS</sequence>
<name>A0AAW1RW17_9CHLO</name>
<dbReference type="AlphaFoldDB" id="A0AAW1RW17"/>
<evidence type="ECO:0000313" key="3">
    <source>
        <dbReference type="Proteomes" id="UP001438707"/>
    </source>
</evidence>